<name>A0ABN9AHQ7_9NEOB</name>
<accession>A0ABN9AHQ7</accession>
<protein>
    <submittedName>
        <fullName evidence="1">Uncharacterized protein</fullName>
    </submittedName>
</protein>
<evidence type="ECO:0000313" key="1">
    <source>
        <dbReference type="EMBL" id="CAI9534705.1"/>
    </source>
</evidence>
<reference evidence="1" key="1">
    <citation type="submission" date="2023-05" db="EMBL/GenBank/DDBJ databases">
        <authorList>
            <person name="Stuckert A."/>
        </authorList>
    </citation>
    <scope>NUCLEOTIDE SEQUENCE</scope>
</reference>
<dbReference type="EMBL" id="CATNWA010000222">
    <property type="protein sequence ID" value="CAI9534705.1"/>
    <property type="molecule type" value="Genomic_DNA"/>
</dbReference>
<gene>
    <name evidence="1" type="ORF">SPARVUS_LOCUS684024</name>
</gene>
<sequence length="43" mass="4612">LTVAQSRSVYTENRGGLTIWKLGTAQGPGVSRGPHEMPLVLFS</sequence>
<comment type="caution">
    <text evidence="1">The sequence shown here is derived from an EMBL/GenBank/DDBJ whole genome shotgun (WGS) entry which is preliminary data.</text>
</comment>
<keyword evidence="2" id="KW-1185">Reference proteome</keyword>
<proteinExistence type="predicted"/>
<dbReference type="Proteomes" id="UP001162483">
    <property type="component" value="Unassembled WGS sequence"/>
</dbReference>
<organism evidence="1 2">
    <name type="scientific">Staurois parvus</name>
    <dbReference type="NCBI Taxonomy" id="386267"/>
    <lineage>
        <taxon>Eukaryota</taxon>
        <taxon>Metazoa</taxon>
        <taxon>Chordata</taxon>
        <taxon>Craniata</taxon>
        <taxon>Vertebrata</taxon>
        <taxon>Euteleostomi</taxon>
        <taxon>Amphibia</taxon>
        <taxon>Batrachia</taxon>
        <taxon>Anura</taxon>
        <taxon>Neobatrachia</taxon>
        <taxon>Ranoidea</taxon>
        <taxon>Ranidae</taxon>
        <taxon>Staurois</taxon>
    </lineage>
</organism>
<evidence type="ECO:0000313" key="2">
    <source>
        <dbReference type="Proteomes" id="UP001162483"/>
    </source>
</evidence>
<feature type="non-terminal residue" evidence="1">
    <location>
        <position position="1"/>
    </location>
</feature>